<evidence type="ECO:0000256" key="8">
    <source>
        <dbReference type="ARBA" id="ARBA00022741"/>
    </source>
</evidence>
<evidence type="ECO:0000256" key="9">
    <source>
        <dbReference type="ARBA" id="ARBA00022833"/>
    </source>
</evidence>
<dbReference type="InterPro" id="IPR027417">
    <property type="entry name" value="P-loop_NTPase"/>
</dbReference>
<dbReference type="SUPFAM" id="SSF52540">
    <property type="entry name" value="P-loop containing nucleoside triphosphate hydrolases"/>
    <property type="match status" value="1"/>
</dbReference>
<dbReference type="InterPro" id="IPR037257">
    <property type="entry name" value="T2SS_E_N_sf"/>
</dbReference>
<dbReference type="InterPro" id="IPR003593">
    <property type="entry name" value="AAA+_ATPase"/>
</dbReference>
<evidence type="ECO:0000256" key="14">
    <source>
        <dbReference type="ARBA" id="ARBA00024382"/>
    </source>
</evidence>
<comment type="cofactor">
    <cofactor evidence="1">
        <name>Zn(2+)</name>
        <dbReference type="ChEBI" id="CHEBI:29105"/>
    </cofactor>
</comment>
<keyword evidence="12" id="KW-1278">Translocase</keyword>
<feature type="domain" description="Bacterial type II secretion system protein E" evidence="18">
    <location>
        <begin position="323"/>
        <end position="337"/>
    </location>
</feature>
<evidence type="ECO:0000256" key="13">
    <source>
        <dbReference type="ARBA" id="ARBA00023136"/>
    </source>
</evidence>
<keyword evidence="10" id="KW-0067">ATP-binding</keyword>
<keyword evidence="7" id="KW-0479">Metal-binding</keyword>
<keyword evidence="9" id="KW-0862">Zinc</keyword>
<dbReference type="InterPro" id="IPR013369">
    <property type="entry name" value="T2SS_GspE"/>
</dbReference>
<dbReference type="PANTHER" id="PTHR30258:SF27">
    <property type="entry name" value="BACTERIOPHAGE ADSORPTION PROTEIN B-RELATED"/>
    <property type="match status" value="1"/>
</dbReference>
<dbReference type="PROSITE" id="PS00662">
    <property type="entry name" value="T2SP_E"/>
    <property type="match status" value="1"/>
</dbReference>
<dbReference type="NCBIfam" id="TIGR02533">
    <property type="entry name" value="type_II_gspE"/>
    <property type="match status" value="1"/>
</dbReference>
<dbReference type="Gene3D" id="3.30.300.160">
    <property type="entry name" value="Type II secretion system, protein E, N-terminal domain"/>
    <property type="match status" value="1"/>
</dbReference>
<comment type="catalytic activity">
    <reaction evidence="16">
        <text>ATP + H2O + cellular proteinSide 1 = ADP + phosphate + cellular proteinSide 2.</text>
        <dbReference type="EC" id="7.4.2.8"/>
    </reaction>
</comment>
<dbReference type="EMBL" id="MN079152">
    <property type="protein sequence ID" value="QEA06568.1"/>
    <property type="molecule type" value="Genomic_DNA"/>
</dbReference>
<evidence type="ECO:0000256" key="16">
    <source>
        <dbReference type="ARBA" id="ARBA00034006"/>
    </source>
</evidence>
<evidence type="ECO:0000256" key="7">
    <source>
        <dbReference type="ARBA" id="ARBA00022723"/>
    </source>
</evidence>
<evidence type="ECO:0000259" key="18">
    <source>
        <dbReference type="PROSITE" id="PS00662"/>
    </source>
</evidence>
<dbReference type="FunFam" id="3.40.50.300:FF:000398">
    <property type="entry name" value="Type IV pilus assembly ATPase PilB"/>
    <property type="match status" value="1"/>
</dbReference>
<dbReference type="Pfam" id="PF22341">
    <property type="entry name" value="GSPE_N1E"/>
    <property type="match status" value="1"/>
</dbReference>
<dbReference type="SUPFAM" id="SSF160246">
    <property type="entry name" value="EspE N-terminal domain-like"/>
    <property type="match status" value="1"/>
</dbReference>
<reference evidence="19" key="1">
    <citation type="submission" date="2019-06" db="EMBL/GenBank/DDBJ databases">
        <authorList>
            <person name="Murdoch R.W."/>
            <person name="Fathepure B."/>
        </authorList>
    </citation>
    <scope>NUCLEOTIDE SEQUENCE</scope>
</reference>
<keyword evidence="8" id="KW-0547">Nucleotide-binding</keyword>
<keyword evidence="4" id="KW-0813">Transport</keyword>
<dbReference type="PANTHER" id="PTHR30258">
    <property type="entry name" value="TYPE II SECRETION SYSTEM PROTEIN GSPE-RELATED"/>
    <property type="match status" value="1"/>
</dbReference>
<accession>A0A5B8RFE4</accession>
<evidence type="ECO:0000256" key="15">
    <source>
        <dbReference type="ARBA" id="ARBA00031283"/>
    </source>
</evidence>
<comment type="function">
    <text evidence="2">ATPase component of the type II secretion system required for the energy-dependent secretion of extracellular factors such as proteases and toxins from the periplasm. Acts as a molecular motor to provide the energy that is required for assembly of the pseudopilus and the extrusion of substrates generated in the cytoplasm.</text>
</comment>
<keyword evidence="5" id="KW-1003">Cell membrane</keyword>
<evidence type="ECO:0000256" key="17">
    <source>
        <dbReference type="ARBA" id="ARBA00047206"/>
    </source>
</evidence>
<dbReference type="Gene3D" id="3.30.450.90">
    <property type="match status" value="1"/>
</dbReference>
<keyword evidence="13" id="KW-0472">Membrane</keyword>
<dbReference type="InterPro" id="IPR001482">
    <property type="entry name" value="T2SS/T4SS_dom"/>
</dbReference>
<evidence type="ECO:0000256" key="3">
    <source>
        <dbReference type="ARBA" id="ARBA00004533"/>
    </source>
</evidence>
<dbReference type="AlphaFoldDB" id="A0A5B8RFE4"/>
<dbReference type="GO" id="GO:0008564">
    <property type="term" value="F:protein-exporting ATPase activity"/>
    <property type="evidence" value="ECO:0007669"/>
    <property type="project" value="UniProtKB-EC"/>
</dbReference>
<gene>
    <name evidence="19" type="primary">epsE_1</name>
    <name evidence="19" type="ORF">KBTEX_02908</name>
</gene>
<dbReference type="GO" id="GO:0046872">
    <property type="term" value="F:metal ion binding"/>
    <property type="evidence" value="ECO:0007669"/>
    <property type="project" value="UniProtKB-KW"/>
</dbReference>
<protein>
    <recommendedName>
        <fullName evidence="14">protein-secreting ATPase</fullName>
        <ecNumber evidence="14">7.4.2.8</ecNumber>
    </recommendedName>
    <alternativeName>
        <fullName evidence="17">General secretion pathway protein E</fullName>
    </alternativeName>
    <alternativeName>
        <fullName evidence="15">Type II traffic warden ATPase</fullName>
    </alternativeName>
</protein>
<keyword evidence="11" id="KW-0653">Protein transport</keyword>
<dbReference type="GO" id="GO:0016887">
    <property type="term" value="F:ATP hydrolysis activity"/>
    <property type="evidence" value="ECO:0007669"/>
    <property type="project" value="TreeGrafter"/>
</dbReference>
<evidence type="ECO:0000256" key="4">
    <source>
        <dbReference type="ARBA" id="ARBA00022448"/>
    </source>
</evidence>
<proteinExistence type="predicted"/>
<evidence type="ECO:0000256" key="10">
    <source>
        <dbReference type="ARBA" id="ARBA00022840"/>
    </source>
</evidence>
<dbReference type="Gene3D" id="3.40.50.300">
    <property type="entry name" value="P-loop containing nucleotide triphosphate hydrolases"/>
    <property type="match status" value="1"/>
</dbReference>
<dbReference type="GO" id="GO:0005524">
    <property type="term" value="F:ATP binding"/>
    <property type="evidence" value="ECO:0007669"/>
    <property type="project" value="UniProtKB-KW"/>
</dbReference>
<name>A0A5B8RFE4_9ZZZZ</name>
<keyword evidence="6" id="KW-0997">Cell inner membrane</keyword>
<dbReference type="Pfam" id="PF00437">
    <property type="entry name" value="T2SSE"/>
    <property type="match status" value="1"/>
</dbReference>
<evidence type="ECO:0000256" key="11">
    <source>
        <dbReference type="ARBA" id="ARBA00022927"/>
    </source>
</evidence>
<evidence type="ECO:0000256" key="6">
    <source>
        <dbReference type="ARBA" id="ARBA00022519"/>
    </source>
</evidence>
<evidence type="ECO:0000256" key="1">
    <source>
        <dbReference type="ARBA" id="ARBA00001947"/>
    </source>
</evidence>
<dbReference type="GO" id="GO:0005886">
    <property type="term" value="C:plasma membrane"/>
    <property type="evidence" value="ECO:0007669"/>
    <property type="project" value="UniProtKB-SubCell"/>
</dbReference>
<evidence type="ECO:0000256" key="2">
    <source>
        <dbReference type="ARBA" id="ARBA00003288"/>
    </source>
</evidence>
<comment type="subcellular location">
    <subcellularLocation>
        <location evidence="3">Cell inner membrane</location>
    </subcellularLocation>
</comment>
<dbReference type="EC" id="7.4.2.8" evidence="14"/>
<evidence type="ECO:0000256" key="5">
    <source>
        <dbReference type="ARBA" id="ARBA00022475"/>
    </source>
</evidence>
<dbReference type="InterPro" id="IPR054757">
    <property type="entry name" value="GSPE_N1E"/>
</dbReference>
<evidence type="ECO:0000256" key="12">
    <source>
        <dbReference type="ARBA" id="ARBA00022967"/>
    </source>
</evidence>
<sequence length="503" mass="55187">MATEPLSEHDEAGGDARRPSFGFARRHGVLVRAVDAAGADLVCRTDAPLTVLADLRRGLGVPLHIERLDADHFERLLQQAYETRSGETMQAMEDLGEAVDLSRLAESMPEPEDLLESEDDAPIIRLINALFTEAIREGASDMHIEPFESRLTVRFRVDGVLREVLEPPRSMAPLLVSRIKVMARLDIAEKRVPQDGRISLRIAGRAVDVRVSTLPGGHGERVVLRLLDKQAGRLDLGHLGMEEGLRTEVDALVHRPHGILLVTGPTGSGKTTTLYAAISRLNERSRNILTVEDPIEYYLDGVGQTQVNLRVDMSFARGLRAILRQDPDVVMVGEIRDLETAEIAVQASLTGHMVLSTLHTNTAIGAVTRLRDMGVEPFLLSSSMVGVLAQRLVRRLCTACRRTYTASTAECVQLGVEPASPPVLYHASGCERCNHLGYRGRSGLFELVVVDETMRGLIHDGASEQAMAAHARRRTPALRADGMRRVLAGETSLEEVVRVTTEE</sequence>
<organism evidence="19">
    <name type="scientific">uncultured organism</name>
    <dbReference type="NCBI Taxonomy" id="155900"/>
    <lineage>
        <taxon>unclassified sequences</taxon>
        <taxon>environmental samples</taxon>
    </lineage>
</organism>
<dbReference type="FunFam" id="3.30.450.90:FF:000001">
    <property type="entry name" value="Type II secretion system ATPase GspE"/>
    <property type="match status" value="1"/>
</dbReference>
<dbReference type="CDD" id="cd01129">
    <property type="entry name" value="PulE-GspE-like"/>
    <property type="match status" value="1"/>
</dbReference>
<dbReference type="SMART" id="SM00382">
    <property type="entry name" value="AAA"/>
    <property type="match status" value="1"/>
</dbReference>
<evidence type="ECO:0000313" key="19">
    <source>
        <dbReference type="EMBL" id="QEA06568.1"/>
    </source>
</evidence>